<feature type="non-terminal residue" evidence="1">
    <location>
        <position position="80"/>
    </location>
</feature>
<sequence>NHLEYHNILKPIIKDINELKNGFAMDINNKKISSLCDIISDLPEGNEQSKYYYITILQFNELNNIRIQIECDSLLTKYDI</sequence>
<proteinExistence type="predicted"/>
<reference evidence="1" key="1">
    <citation type="submission" date="2021-06" db="EMBL/GenBank/DDBJ databases">
        <authorList>
            <person name="Kallberg Y."/>
            <person name="Tangrot J."/>
            <person name="Rosling A."/>
        </authorList>
    </citation>
    <scope>NUCLEOTIDE SEQUENCE</scope>
    <source>
        <strain evidence="1">UK204</strain>
    </source>
</reference>
<accession>A0A9N9E434</accession>
<organism evidence="1 2">
    <name type="scientific">Funneliformis caledonium</name>
    <dbReference type="NCBI Taxonomy" id="1117310"/>
    <lineage>
        <taxon>Eukaryota</taxon>
        <taxon>Fungi</taxon>
        <taxon>Fungi incertae sedis</taxon>
        <taxon>Mucoromycota</taxon>
        <taxon>Glomeromycotina</taxon>
        <taxon>Glomeromycetes</taxon>
        <taxon>Glomerales</taxon>
        <taxon>Glomeraceae</taxon>
        <taxon>Funneliformis</taxon>
    </lineage>
</organism>
<evidence type="ECO:0000313" key="1">
    <source>
        <dbReference type="EMBL" id="CAG8663960.1"/>
    </source>
</evidence>
<gene>
    <name evidence="1" type="ORF">FCALED_LOCUS11683</name>
</gene>
<protein>
    <submittedName>
        <fullName evidence="1">14933_t:CDS:1</fullName>
    </submittedName>
</protein>
<keyword evidence="2" id="KW-1185">Reference proteome</keyword>
<comment type="caution">
    <text evidence="1">The sequence shown here is derived from an EMBL/GenBank/DDBJ whole genome shotgun (WGS) entry which is preliminary data.</text>
</comment>
<dbReference type="Proteomes" id="UP000789570">
    <property type="component" value="Unassembled WGS sequence"/>
</dbReference>
<dbReference type="AlphaFoldDB" id="A0A9N9E434"/>
<evidence type="ECO:0000313" key="2">
    <source>
        <dbReference type="Proteomes" id="UP000789570"/>
    </source>
</evidence>
<name>A0A9N9E434_9GLOM</name>
<dbReference type="EMBL" id="CAJVPQ010005096">
    <property type="protein sequence ID" value="CAG8663960.1"/>
    <property type="molecule type" value="Genomic_DNA"/>
</dbReference>